<accession>A0ACC2I582</accession>
<reference evidence="1" key="1">
    <citation type="submission" date="2022-11" db="EMBL/GenBank/DDBJ databases">
        <title>Genome Sequence of Boeremia exigua.</title>
        <authorList>
            <person name="Buettner E."/>
        </authorList>
    </citation>
    <scope>NUCLEOTIDE SEQUENCE</scope>
    <source>
        <strain evidence="1">CU02</strain>
    </source>
</reference>
<keyword evidence="2" id="KW-1185">Reference proteome</keyword>
<evidence type="ECO:0000313" key="1">
    <source>
        <dbReference type="EMBL" id="KAJ8110541.1"/>
    </source>
</evidence>
<organism evidence="1 2">
    <name type="scientific">Boeremia exigua</name>
    <dbReference type="NCBI Taxonomy" id="749465"/>
    <lineage>
        <taxon>Eukaryota</taxon>
        <taxon>Fungi</taxon>
        <taxon>Dikarya</taxon>
        <taxon>Ascomycota</taxon>
        <taxon>Pezizomycotina</taxon>
        <taxon>Dothideomycetes</taxon>
        <taxon>Pleosporomycetidae</taxon>
        <taxon>Pleosporales</taxon>
        <taxon>Pleosporineae</taxon>
        <taxon>Didymellaceae</taxon>
        <taxon>Boeremia</taxon>
    </lineage>
</organism>
<proteinExistence type="predicted"/>
<evidence type="ECO:0000313" key="2">
    <source>
        <dbReference type="Proteomes" id="UP001153331"/>
    </source>
</evidence>
<dbReference type="Proteomes" id="UP001153331">
    <property type="component" value="Unassembled WGS sequence"/>
</dbReference>
<comment type="caution">
    <text evidence="1">The sequence shown here is derived from an EMBL/GenBank/DDBJ whole genome shotgun (WGS) entry which is preliminary data.</text>
</comment>
<dbReference type="EMBL" id="JAPHNI010000489">
    <property type="protein sequence ID" value="KAJ8110541.1"/>
    <property type="molecule type" value="Genomic_DNA"/>
</dbReference>
<protein>
    <submittedName>
        <fullName evidence="1">Uncharacterized protein</fullName>
    </submittedName>
</protein>
<gene>
    <name evidence="1" type="ORF">OPT61_g6648</name>
</gene>
<sequence length="536" mass="60373">MRFTANNGASTTHRVIMSEEQAAHHLLNVLEERSLDVDLDRILLGFEDEDTKGATAAWVHEYLNEETLLTKEELELYQTLKRKGLLHQYESEGEPTRPILDHEIAAAIESLQSSTSAIEEQCRVLEAQRDALMRLKALDKPNLNAEHARNERRRKEGQEKARLDVAIDDVSTAITEQLADARRENESEQSALKSYVAERLASDDQILSRLPNIVSTIVADVEVSEDEKSMEQWCKAITSFRTAEIKARVDTVYLNSLSGKSNGSVAEGSDAELQERKASLQAELEELHVEVAAIAEMVVEHELRKPMIEVNERKEKDRTLARTAWLNYVLSTLDYMVKRLDIVSAASTDADEFQQAMAHVSQAATKRMPDVHAQRPTPVKRRTSSVPLSAFTPMSKLKPPKALDLPVALQDALRHAGVSFHKDSLEGLQDTLIQTQAEREKKTQEHFRATATTTHEQIAERSSKADSDLRLIMDALYAHTPFQQVSLTNPKLEAQLKAMDRELDQKERELLEAEGSEISLGDPKVRAFIAKYRQGR</sequence>
<name>A0ACC2I582_9PLEO</name>